<evidence type="ECO:0000313" key="22">
    <source>
        <dbReference type="EMBL" id="MBE9236250.1"/>
    </source>
</evidence>
<dbReference type="Gene3D" id="3.30.565.10">
    <property type="entry name" value="Histidine kinase-like ATPase, C-terminal domain"/>
    <property type="match status" value="1"/>
</dbReference>
<dbReference type="InterPro" id="IPR013655">
    <property type="entry name" value="PAS_fold_3"/>
</dbReference>
<name>A0ABR9VFS4_9CYAN</name>
<evidence type="ECO:0000256" key="6">
    <source>
        <dbReference type="ARBA" id="ARBA00022553"/>
    </source>
</evidence>
<dbReference type="SMART" id="SM00086">
    <property type="entry name" value="PAC"/>
    <property type="match status" value="2"/>
</dbReference>
<dbReference type="CDD" id="cd16922">
    <property type="entry name" value="HATPase_EvgS-ArcB-TorS-like"/>
    <property type="match status" value="1"/>
</dbReference>
<dbReference type="InterPro" id="IPR033479">
    <property type="entry name" value="dCache_1"/>
</dbReference>
<proteinExistence type="inferred from homology"/>
<dbReference type="InterPro" id="IPR003018">
    <property type="entry name" value="GAF"/>
</dbReference>
<dbReference type="Gene3D" id="3.30.450.40">
    <property type="match status" value="1"/>
</dbReference>
<evidence type="ECO:0000259" key="20">
    <source>
        <dbReference type="PROSITE" id="PS50113"/>
    </source>
</evidence>
<evidence type="ECO:0000259" key="21">
    <source>
        <dbReference type="PROSITE" id="PS50885"/>
    </source>
</evidence>
<dbReference type="PROSITE" id="PS50885">
    <property type="entry name" value="HAMP"/>
    <property type="match status" value="1"/>
</dbReference>
<evidence type="ECO:0000256" key="15">
    <source>
        <dbReference type="SAM" id="Phobius"/>
    </source>
</evidence>
<dbReference type="SUPFAM" id="SSF52172">
    <property type="entry name" value="CheY-like"/>
    <property type="match status" value="1"/>
</dbReference>
<evidence type="ECO:0000256" key="7">
    <source>
        <dbReference type="ARBA" id="ARBA00022679"/>
    </source>
</evidence>
<dbReference type="InterPro" id="IPR036890">
    <property type="entry name" value="HATPase_C_sf"/>
</dbReference>
<dbReference type="EC" id="2.7.13.3" evidence="4"/>
<keyword evidence="14" id="KW-0175">Coiled coil</keyword>
<evidence type="ECO:0000259" key="18">
    <source>
        <dbReference type="PROSITE" id="PS50110"/>
    </source>
</evidence>
<dbReference type="Pfam" id="PF01590">
    <property type="entry name" value="GAF"/>
    <property type="match status" value="1"/>
</dbReference>
<evidence type="ECO:0000256" key="14">
    <source>
        <dbReference type="SAM" id="Coils"/>
    </source>
</evidence>
<dbReference type="PRINTS" id="PR00344">
    <property type="entry name" value="BCTRLSENSOR"/>
</dbReference>
<dbReference type="SUPFAM" id="SSF55785">
    <property type="entry name" value="PYP-like sensor domain (PAS domain)"/>
    <property type="match status" value="2"/>
</dbReference>
<evidence type="ECO:0000259" key="16">
    <source>
        <dbReference type="PROSITE" id="PS50046"/>
    </source>
</evidence>
<feature type="modified residue" description="4-aspartylphosphate" evidence="13">
    <location>
        <position position="1190"/>
    </location>
</feature>
<dbReference type="InterPro" id="IPR003660">
    <property type="entry name" value="HAMP_dom"/>
</dbReference>
<dbReference type="InterPro" id="IPR003594">
    <property type="entry name" value="HATPase_dom"/>
</dbReference>
<dbReference type="Gene3D" id="1.10.287.130">
    <property type="match status" value="1"/>
</dbReference>
<evidence type="ECO:0000256" key="3">
    <source>
        <dbReference type="ARBA" id="ARBA00006402"/>
    </source>
</evidence>
<evidence type="ECO:0000256" key="5">
    <source>
        <dbReference type="ARBA" id="ARBA00022475"/>
    </source>
</evidence>
<keyword evidence="11" id="KW-0902">Two-component regulatory system</keyword>
<keyword evidence="7" id="KW-0808">Transferase</keyword>
<evidence type="ECO:0000256" key="13">
    <source>
        <dbReference type="PROSITE-ProRule" id="PRU00169"/>
    </source>
</evidence>
<dbReference type="SMART" id="SM00387">
    <property type="entry name" value="HATPase_c"/>
    <property type="match status" value="1"/>
</dbReference>
<evidence type="ECO:0000256" key="9">
    <source>
        <dbReference type="ARBA" id="ARBA00022777"/>
    </source>
</evidence>
<evidence type="ECO:0000256" key="10">
    <source>
        <dbReference type="ARBA" id="ARBA00022989"/>
    </source>
</evidence>
<dbReference type="PROSITE" id="PS50046">
    <property type="entry name" value="PHYTOCHROME_2"/>
    <property type="match status" value="1"/>
</dbReference>
<evidence type="ECO:0000256" key="12">
    <source>
        <dbReference type="ARBA" id="ARBA00023136"/>
    </source>
</evidence>
<dbReference type="RefSeq" id="WP_193942575.1">
    <property type="nucleotide sequence ID" value="NZ_JADEWB010000040.1"/>
</dbReference>
<dbReference type="InterPro" id="IPR000700">
    <property type="entry name" value="PAS-assoc_C"/>
</dbReference>
<dbReference type="Proteomes" id="UP000606776">
    <property type="component" value="Unassembled WGS sequence"/>
</dbReference>
<evidence type="ECO:0000256" key="2">
    <source>
        <dbReference type="ARBA" id="ARBA00004651"/>
    </source>
</evidence>
<dbReference type="Pfam" id="PF00672">
    <property type="entry name" value="HAMP"/>
    <property type="match status" value="1"/>
</dbReference>
<dbReference type="SUPFAM" id="SSF55874">
    <property type="entry name" value="ATPase domain of HSP90 chaperone/DNA topoisomerase II/histidine kinase"/>
    <property type="match status" value="1"/>
</dbReference>
<feature type="domain" description="Response regulatory" evidence="18">
    <location>
        <begin position="1141"/>
        <end position="1255"/>
    </location>
</feature>
<dbReference type="PROSITE" id="PS50112">
    <property type="entry name" value="PAS"/>
    <property type="match status" value="2"/>
</dbReference>
<dbReference type="SUPFAM" id="SSF47384">
    <property type="entry name" value="Homodimeric domain of signal transducing histidine kinase"/>
    <property type="match status" value="1"/>
</dbReference>
<dbReference type="Pfam" id="PF13426">
    <property type="entry name" value="PAS_9"/>
    <property type="match status" value="1"/>
</dbReference>
<dbReference type="SMART" id="SM00304">
    <property type="entry name" value="HAMP"/>
    <property type="match status" value="1"/>
</dbReference>
<dbReference type="PANTHER" id="PTHR43047">
    <property type="entry name" value="TWO-COMPONENT HISTIDINE PROTEIN KINASE"/>
    <property type="match status" value="1"/>
</dbReference>
<evidence type="ECO:0000256" key="1">
    <source>
        <dbReference type="ARBA" id="ARBA00000085"/>
    </source>
</evidence>
<dbReference type="InterPro" id="IPR004358">
    <property type="entry name" value="Sig_transdc_His_kin-like_C"/>
</dbReference>
<organism evidence="22 23">
    <name type="scientific">Sphaerospermopsis aphanizomenoides LEGE 00250</name>
    <dbReference type="NCBI Taxonomy" id="2777972"/>
    <lineage>
        <taxon>Bacteria</taxon>
        <taxon>Bacillati</taxon>
        <taxon>Cyanobacteriota</taxon>
        <taxon>Cyanophyceae</taxon>
        <taxon>Nostocales</taxon>
        <taxon>Aphanizomenonaceae</taxon>
        <taxon>Sphaerospermopsis</taxon>
        <taxon>Sphaerospermopsis aphanizomenoides</taxon>
    </lineage>
</organism>
<feature type="domain" description="HAMP" evidence="21">
    <location>
        <begin position="373"/>
        <end position="426"/>
    </location>
</feature>
<dbReference type="InterPro" id="IPR016132">
    <property type="entry name" value="Phyto_chromo_attachment"/>
</dbReference>
<evidence type="ECO:0000313" key="23">
    <source>
        <dbReference type="Proteomes" id="UP000606776"/>
    </source>
</evidence>
<feature type="transmembrane region" description="Helical" evidence="15">
    <location>
        <begin position="21"/>
        <end position="43"/>
    </location>
</feature>
<feature type="domain" description="PAC" evidence="20">
    <location>
        <begin position="650"/>
        <end position="705"/>
    </location>
</feature>
<gene>
    <name evidence="22" type="ORF">IQ227_09455</name>
</gene>
<dbReference type="PROSITE" id="PS50110">
    <property type="entry name" value="RESPONSE_REGULATORY"/>
    <property type="match status" value="1"/>
</dbReference>
<dbReference type="SMART" id="SM00448">
    <property type="entry name" value="REC"/>
    <property type="match status" value="1"/>
</dbReference>
<dbReference type="InterPro" id="IPR011006">
    <property type="entry name" value="CheY-like_superfamily"/>
</dbReference>
<comment type="catalytic activity">
    <reaction evidence="1">
        <text>ATP + protein L-histidine = ADP + protein N-phospho-L-histidine.</text>
        <dbReference type="EC" id="2.7.13.3"/>
    </reaction>
</comment>
<feature type="domain" description="Phytochrome chromophore attachment site" evidence="16">
    <location>
        <begin position="733"/>
        <end position="866"/>
    </location>
</feature>
<dbReference type="SUPFAM" id="SSF55781">
    <property type="entry name" value="GAF domain-like"/>
    <property type="match status" value="1"/>
</dbReference>
<dbReference type="SMART" id="SM00388">
    <property type="entry name" value="HisKA"/>
    <property type="match status" value="1"/>
</dbReference>
<evidence type="ECO:0000256" key="11">
    <source>
        <dbReference type="ARBA" id="ARBA00023012"/>
    </source>
</evidence>
<dbReference type="PROSITE" id="PS50113">
    <property type="entry name" value="PAC"/>
    <property type="match status" value="2"/>
</dbReference>
<dbReference type="Pfam" id="PF02518">
    <property type="entry name" value="HATPase_c"/>
    <property type="match status" value="1"/>
</dbReference>
<dbReference type="Gene3D" id="3.40.50.2300">
    <property type="match status" value="1"/>
</dbReference>
<dbReference type="InterPro" id="IPR001789">
    <property type="entry name" value="Sig_transdc_resp-reg_receiver"/>
</dbReference>
<dbReference type="CDD" id="cd17546">
    <property type="entry name" value="REC_hyHK_CKI1_RcsC-like"/>
    <property type="match status" value="1"/>
</dbReference>
<dbReference type="SUPFAM" id="SSF158472">
    <property type="entry name" value="HAMP domain-like"/>
    <property type="match status" value="1"/>
</dbReference>
<feature type="domain" description="PAC" evidence="20">
    <location>
        <begin position="508"/>
        <end position="562"/>
    </location>
</feature>
<evidence type="ECO:0000259" key="17">
    <source>
        <dbReference type="PROSITE" id="PS50109"/>
    </source>
</evidence>
<accession>A0ABR9VFS4</accession>
<dbReference type="Pfam" id="PF00072">
    <property type="entry name" value="Response_reg"/>
    <property type="match status" value="1"/>
</dbReference>
<comment type="caution">
    <text evidence="22">The sequence shown here is derived from an EMBL/GenBank/DDBJ whole genome shotgun (WGS) entry which is preliminary data.</text>
</comment>
<keyword evidence="23" id="KW-1185">Reference proteome</keyword>
<feature type="domain" description="Histidine kinase" evidence="17">
    <location>
        <begin position="900"/>
        <end position="1121"/>
    </location>
</feature>
<dbReference type="Gene3D" id="3.30.450.20">
    <property type="entry name" value="PAS domain"/>
    <property type="match status" value="3"/>
</dbReference>
<evidence type="ECO:0000259" key="19">
    <source>
        <dbReference type="PROSITE" id="PS50112"/>
    </source>
</evidence>
<dbReference type="InterPro" id="IPR005467">
    <property type="entry name" value="His_kinase_dom"/>
</dbReference>
<dbReference type="EMBL" id="JADEWB010000040">
    <property type="protein sequence ID" value="MBE9236250.1"/>
    <property type="molecule type" value="Genomic_DNA"/>
</dbReference>
<dbReference type="CDD" id="cd12913">
    <property type="entry name" value="PDC1_MCP_like"/>
    <property type="match status" value="1"/>
</dbReference>
<dbReference type="CDD" id="cd00130">
    <property type="entry name" value="PAS"/>
    <property type="match status" value="1"/>
</dbReference>
<sequence length="1255" mass="140951">MKSHTDQQWIIKKLGTAPLRRILIVPFVLQIVCVVALVGYFSYQNGSLAVNKLVVDLQLEINDRIQQKISNYLETPVKINQLNVDAYESGQLNLLNFSATGKYFVKQLRTFGASYIQFATARGEYIGAGDYGAGIAQIAEIPLGKEQGKSYKYNTNLAGDRTKLVAVQAYEPRNEAWFSQVVKVGKPIWSKIYNWDTNPEVMSIAASYPLYDRQGKFIGALGTDLSLTYISNFLQQLKPESLGKAFILERSGMLVASSTQESPFQMLNGKAQRLQVSNSQDLIIRQVGTKIHKKWGSFTNIVNEEQIQVKIKHQKYFVLISPWQDDLGLDWLIVIVLPESNFMAEIKSATEKTIFLCGVAFLLSTAMGFFTTQLIAQPLLKLNLAARQIAQGDFQKISPISTPIIEVRELSDSFTQMAEKLQQSFTELTESKAELNQFLESLPIGVAIHQIDGSVVYLNQVTKSLLGIETISEQDLDNLATVDQLYVMGTDQLYPKDRLPFVRALEGEYIQIEEIEIHSNGKIKPTAVWAKPIFDHNGMITHAITTFQDITYRKQTEQIITNYNAALEKQIAAKTVELRHQEARFRAIVELQTELIARSHADGKITFVNDAFCRYFGVNSEDILGHTYQPLILPDKQDSAFVNVGNLSLQNPIVTIENRVLAKGEVRWMQWNNRMIFDEENRFVEMQYVGRDITDRKLAEAALAVRERYLSTLVNVQNYLLVNEFDTNYYTQILQWLGETSSASRVYLFANHDDADGNFLTSQKSEWCNQGIDSQIDNPNLQNFPYGQFFPRWVETLSSGKIINGVVSDFPNSEREILQPQGILAILVLPLLVNGQFWGFIGFDNCTTAEIWERAEVNLLSAAAAAISAHLERQQARRELVEAKEAAETANRAKSQFLASMSHELRTPLNAIIGFSQLLEKDASLQAEQRDFINTINQSAEHLLSLIDDVLEMSKIEAGKVFLNEKSCHLRQLVTTLMKMLRQQAESKGLSLELELGENLPDFIITDDAKLRQVLINLLGNAIKFTEHGGITLVVENMESLDKGYHLLFAVEDTGVGIAGEEIETIFEVFGQSEAGRRSQTGTGLGLPISRKFVEIMGGQLTVESTLGVGSKFRFDIQAKKVDSPALKDVNSQPSSLNSAKVLVVDDNAVNRKFALLMLKRLGYQAQAVDSGEEAIEILQHQHFDVILMDIQMPGMDGLETTQRIRTLYSDRQQLTIIGFTADISSETRHKCLAMGMNNFISKPVKLETLQQALL</sequence>
<feature type="domain" description="PAS" evidence="19">
    <location>
        <begin position="581"/>
        <end position="638"/>
    </location>
</feature>
<dbReference type="SMART" id="SM00091">
    <property type="entry name" value="PAS"/>
    <property type="match status" value="2"/>
</dbReference>
<keyword evidence="8 15" id="KW-0812">Transmembrane</keyword>
<dbReference type="CDD" id="cd06225">
    <property type="entry name" value="HAMP"/>
    <property type="match status" value="1"/>
</dbReference>
<dbReference type="CDD" id="cd00082">
    <property type="entry name" value="HisKA"/>
    <property type="match status" value="1"/>
</dbReference>
<keyword evidence="5" id="KW-1003">Cell membrane</keyword>
<feature type="domain" description="PAS" evidence="19">
    <location>
        <begin position="431"/>
        <end position="469"/>
    </location>
</feature>
<feature type="coiled-coil region" evidence="14">
    <location>
        <begin position="866"/>
        <end position="893"/>
    </location>
</feature>
<dbReference type="InterPro" id="IPR036097">
    <property type="entry name" value="HisK_dim/P_sf"/>
</dbReference>
<keyword evidence="9" id="KW-0418">Kinase</keyword>
<evidence type="ECO:0000256" key="4">
    <source>
        <dbReference type="ARBA" id="ARBA00012438"/>
    </source>
</evidence>
<keyword evidence="12 15" id="KW-0472">Membrane</keyword>
<dbReference type="Pfam" id="PF00512">
    <property type="entry name" value="HisKA"/>
    <property type="match status" value="1"/>
</dbReference>
<dbReference type="PROSITE" id="PS50109">
    <property type="entry name" value="HIS_KIN"/>
    <property type="match status" value="1"/>
</dbReference>
<dbReference type="InterPro" id="IPR000014">
    <property type="entry name" value="PAS"/>
</dbReference>
<dbReference type="NCBIfam" id="TIGR00229">
    <property type="entry name" value="sensory_box"/>
    <property type="match status" value="2"/>
</dbReference>
<dbReference type="InterPro" id="IPR035965">
    <property type="entry name" value="PAS-like_dom_sf"/>
</dbReference>
<protein>
    <recommendedName>
        <fullName evidence="4">histidine kinase</fullName>
        <ecNumber evidence="4">2.7.13.3</ecNumber>
    </recommendedName>
</protein>
<dbReference type="SMART" id="SM00065">
    <property type="entry name" value="GAF"/>
    <property type="match status" value="1"/>
</dbReference>
<evidence type="ECO:0000256" key="8">
    <source>
        <dbReference type="ARBA" id="ARBA00022692"/>
    </source>
</evidence>
<dbReference type="Pfam" id="PF02743">
    <property type="entry name" value="dCache_1"/>
    <property type="match status" value="1"/>
</dbReference>
<reference evidence="22 23" key="1">
    <citation type="submission" date="2020-10" db="EMBL/GenBank/DDBJ databases">
        <authorList>
            <person name="Castelo-Branco R."/>
            <person name="Eusebio N."/>
            <person name="Adriana R."/>
            <person name="Vieira A."/>
            <person name="Brugerolle De Fraissinette N."/>
            <person name="Rezende De Castro R."/>
            <person name="Schneider M.P."/>
            <person name="Vasconcelos V."/>
            <person name="Leao P.N."/>
        </authorList>
    </citation>
    <scope>NUCLEOTIDE SEQUENCE [LARGE SCALE GENOMIC DNA]</scope>
    <source>
        <strain evidence="22 23">LEGE 00250</strain>
    </source>
</reference>
<comment type="subcellular location">
    <subcellularLocation>
        <location evidence="2">Cell membrane</location>
        <topology evidence="2">Multi-pass membrane protein</topology>
    </subcellularLocation>
</comment>
<keyword evidence="10 15" id="KW-1133">Transmembrane helix</keyword>
<dbReference type="InterPro" id="IPR001610">
    <property type="entry name" value="PAC"/>
</dbReference>
<dbReference type="Pfam" id="PF08447">
    <property type="entry name" value="PAS_3"/>
    <property type="match status" value="1"/>
</dbReference>
<keyword evidence="6 13" id="KW-0597">Phosphoprotein</keyword>
<dbReference type="Gene3D" id="6.10.340.10">
    <property type="match status" value="1"/>
</dbReference>
<dbReference type="InterPro" id="IPR029016">
    <property type="entry name" value="GAF-like_dom_sf"/>
</dbReference>
<dbReference type="InterPro" id="IPR003661">
    <property type="entry name" value="HisK_dim/P_dom"/>
</dbReference>
<comment type="similarity">
    <text evidence="3">In the N-terminal section; belongs to the phytochrome family.</text>
</comment>